<gene>
    <name evidence="2" type="ORF">M9458_036458</name>
</gene>
<feature type="compositionally biased region" description="Polar residues" evidence="1">
    <location>
        <begin position="58"/>
        <end position="70"/>
    </location>
</feature>
<organism evidence="2 3">
    <name type="scientific">Cirrhinus mrigala</name>
    <name type="common">Mrigala</name>
    <dbReference type="NCBI Taxonomy" id="683832"/>
    <lineage>
        <taxon>Eukaryota</taxon>
        <taxon>Metazoa</taxon>
        <taxon>Chordata</taxon>
        <taxon>Craniata</taxon>
        <taxon>Vertebrata</taxon>
        <taxon>Euteleostomi</taxon>
        <taxon>Actinopterygii</taxon>
        <taxon>Neopterygii</taxon>
        <taxon>Teleostei</taxon>
        <taxon>Ostariophysi</taxon>
        <taxon>Cypriniformes</taxon>
        <taxon>Cyprinidae</taxon>
        <taxon>Labeoninae</taxon>
        <taxon>Labeonini</taxon>
        <taxon>Cirrhinus</taxon>
    </lineage>
</organism>
<dbReference type="EMBL" id="JAMKFB020000018">
    <property type="protein sequence ID" value="KAL0168236.1"/>
    <property type="molecule type" value="Genomic_DNA"/>
</dbReference>
<keyword evidence="3" id="KW-1185">Reference proteome</keyword>
<feature type="non-terminal residue" evidence="2">
    <location>
        <position position="133"/>
    </location>
</feature>
<name>A0ABD0P3T0_CIRMR</name>
<dbReference type="Proteomes" id="UP001529510">
    <property type="component" value="Unassembled WGS sequence"/>
</dbReference>
<evidence type="ECO:0000313" key="2">
    <source>
        <dbReference type="EMBL" id="KAL0168236.1"/>
    </source>
</evidence>
<evidence type="ECO:0000313" key="3">
    <source>
        <dbReference type="Proteomes" id="UP001529510"/>
    </source>
</evidence>
<reference evidence="2 3" key="1">
    <citation type="submission" date="2024-05" db="EMBL/GenBank/DDBJ databases">
        <title>Genome sequencing and assembly of Indian major carp, Cirrhinus mrigala (Hamilton, 1822).</title>
        <authorList>
            <person name="Mohindra V."/>
            <person name="Chowdhury L.M."/>
            <person name="Lal K."/>
            <person name="Jena J.K."/>
        </authorList>
    </citation>
    <scope>NUCLEOTIDE SEQUENCE [LARGE SCALE GENOMIC DNA]</scope>
    <source>
        <strain evidence="2">CM1030</strain>
        <tissue evidence="2">Blood</tissue>
    </source>
</reference>
<feature type="non-terminal residue" evidence="2">
    <location>
        <position position="1"/>
    </location>
</feature>
<comment type="caution">
    <text evidence="2">The sequence shown here is derived from an EMBL/GenBank/DDBJ whole genome shotgun (WGS) entry which is preliminary data.</text>
</comment>
<protein>
    <submittedName>
        <fullName evidence="2">Uncharacterized protein</fullName>
    </submittedName>
</protein>
<feature type="compositionally biased region" description="Low complexity" evidence="1">
    <location>
        <begin position="1"/>
        <end position="21"/>
    </location>
</feature>
<feature type="region of interest" description="Disordered" evidence="1">
    <location>
        <begin position="1"/>
        <end position="133"/>
    </location>
</feature>
<dbReference type="AlphaFoldDB" id="A0ABD0P3T0"/>
<evidence type="ECO:0000256" key="1">
    <source>
        <dbReference type="SAM" id="MobiDB-lite"/>
    </source>
</evidence>
<feature type="compositionally biased region" description="Polar residues" evidence="1">
    <location>
        <begin position="85"/>
        <end position="94"/>
    </location>
</feature>
<proteinExistence type="predicted"/>
<sequence>GEAHYSSHSSSNTLSSNASSSHSDERWFDSVGGGVSDPDPDIMGKGGSSDSGIDASLYTPSPNTKGTKPSRSLAGTPHKPLHGSATYSGLQELSGTGGRAESSPLIASDNQTKNYRTRTFPPPGSANVNNIKS</sequence>
<accession>A0ABD0P3T0</accession>